<dbReference type="Proteomes" id="UP000215914">
    <property type="component" value="Unassembled WGS sequence"/>
</dbReference>
<evidence type="ECO:0000256" key="1">
    <source>
        <dbReference type="SAM" id="SignalP"/>
    </source>
</evidence>
<organism evidence="2 3">
    <name type="scientific">Helianthus annuus</name>
    <name type="common">Common sunflower</name>
    <dbReference type="NCBI Taxonomy" id="4232"/>
    <lineage>
        <taxon>Eukaryota</taxon>
        <taxon>Viridiplantae</taxon>
        <taxon>Streptophyta</taxon>
        <taxon>Embryophyta</taxon>
        <taxon>Tracheophyta</taxon>
        <taxon>Spermatophyta</taxon>
        <taxon>Magnoliopsida</taxon>
        <taxon>eudicotyledons</taxon>
        <taxon>Gunneridae</taxon>
        <taxon>Pentapetalae</taxon>
        <taxon>asterids</taxon>
        <taxon>campanulids</taxon>
        <taxon>Asterales</taxon>
        <taxon>Asteraceae</taxon>
        <taxon>Asteroideae</taxon>
        <taxon>Heliantheae alliance</taxon>
        <taxon>Heliantheae</taxon>
        <taxon>Helianthus</taxon>
    </lineage>
</organism>
<reference evidence="2" key="1">
    <citation type="journal article" date="2017" name="Nature">
        <title>The sunflower genome provides insights into oil metabolism, flowering and Asterid evolution.</title>
        <authorList>
            <person name="Badouin H."/>
            <person name="Gouzy J."/>
            <person name="Grassa C.J."/>
            <person name="Murat F."/>
            <person name="Staton S.E."/>
            <person name="Cottret L."/>
            <person name="Lelandais-Briere C."/>
            <person name="Owens G.L."/>
            <person name="Carrere S."/>
            <person name="Mayjonade B."/>
            <person name="Legrand L."/>
            <person name="Gill N."/>
            <person name="Kane N.C."/>
            <person name="Bowers J.E."/>
            <person name="Hubner S."/>
            <person name="Bellec A."/>
            <person name="Berard A."/>
            <person name="Berges H."/>
            <person name="Blanchet N."/>
            <person name="Boniface M.C."/>
            <person name="Brunel D."/>
            <person name="Catrice O."/>
            <person name="Chaidir N."/>
            <person name="Claudel C."/>
            <person name="Donnadieu C."/>
            <person name="Faraut T."/>
            <person name="Fievet G."/>
            <person name="Helmstetter N."/>
            <person name="King M."/>
            <person name="Knapp S.J."/>
            <person name="Lai Z."/>
            <person name="Le Paslier M.C."/>
            <person name="Lippi Y."/>
            <person name="Lorenzon L."/>
            <person name="Mandel J.R."/>
            <person name="Marage G."/>
            <person name="Marchand G."/>
            <person name="Marquand E."/>
            <person name="Bret-Mestries E."/>
            <person name="Morien E."/>
            <person name="Nambeesan S."/>
            <person name="Nguyen T."/>
            <person name="Pegot-Espagnet P."/>
            <person name="Pouilly N."/>
            <person name="Raftis F."/>
            <person name="Sallet E."/>
            <person name="Schiex T."/>
            <person name="Thomas J."/>
            <person name="Vandecasteele C."/>
            <person name="Vares D."/>
            <person name="Vear F."/>
            <person name="Vautrin S."/>
            <person name="Crespi M."/>
            <person name="Mangin B."/>
            <person name="Burke J.M."/>
            <person name="Salse J."/>
            <person name="Munos S."/>
            <person name="Vincourt P."/>
            <person name="Rieseberg L.H."/>
            <person name="Langlade N.B."/>
        </authorList>
    </citation>
    <scope>NUCLEOTIDE SEQUENCE</scope>
    <source>
        <tissue evidence="2">Leaves</tissue>
    </source>
</reference>
<keyword evidence="3" id="KW-1185">Reference proteome</keyword>
<gene>
    <name evidence="2" type="ORF">HanXRQr2_Chr11g0491141</name>
</gene>
<proteinExistence type="predicted"/>
<feature type="signal peptide" evidence="1">
    <location>
        <begin position="1"/>
        <end position="21"/>
    </location>
</feature>
<dbReference type="PANTHER" id="PTHR31151">
    <property type="entry name" value="PROLINE-TRNA LIGASE (DUF1680)"/>
    <property type="match status" value="1"/>
</dbReference>
<reference evidence="2" key="2">
    <citation type="submission" date="2020-06" db="EMBL/GenBank/DDBJ databases">
        <title>Helianthus annuus Genome sequencing and assembly Release 2.</title>
        <authorList>
            <person name="Gouzy J."/>
            <person name="Langlade N."/>
            <person name="Munos S."/>
        </authorList>
    </citation>
    <scope>NUCLEOTIDE SEQUENCE</scope>
    <source>
        <tissue evidence="2">Leaves</tissue>
    </source>
</reference>
<sequence>MFMEMLLIIMLIVLLYDRLELLNSNNKNWKQEMYYDSSDHSHCHLTPTDESAWAGLLPKRSLKQDEFSWRMMYRKVKNPGAGDSREFLNELPLSDVRLDLDSIYGQAQWTNLEYLLMLDVDRFAYSFRVTSGLPTVGKA</sequence>
<accession>A0A9K3HPY9</accession>
<comment type="caution">
    <text evidence="2">The sequence shown here is derived from an EMBL/GenBank/DDBJ whole genome shotgun (WGS) entry which is preliminary data.</text>
</comment>
<name>A0A9K3HPY9_HELAN</name>
<protein>
    <submittedName>
        <fullName evidence="2">Uncharacterized protein</fullName>
    </submittedName>
</protein>
<keyword evidence="1" id="KW-0732">Signal</keyword>
<dbReference type="AlphaFoldDB" id="A0A9K3HPY9"/>
<evidence type="ECO:0000313" key="2">
    <source>
        <dbReference type="EMBL" id="KAF5782070.1"/>
    </source>
</evidence>
<dbReference type="PANTHER" id="PTHR31151:SF0">
    <property type="entry name" value="PROLINE-TRNA LIGASE (DUF1680)"/>
    <property type="match status" value="1"/>
</dbReference>
<evidence type="ECO:0000313" key="3">
    <source>
        <dbReference type="Proteomes" id="UP000215914"/>
    </source>
</evidence>
<dbReference type="EMBL" id="MNCJ02000326">
    <property type="protein sequence ID" value="KAF5782070.1"/>
    <property type="molecule type" value="Genomic_DNA"/>
</dbReference>
<feature type="chain" id="PRO_5039889840" evidence="1">
    <location>
        <begin position="22"/>
        <end position="139"/>
    </location>
</feature>
<dbReference type="Gramene" id="mRNA:HanXRQr2_Chr11g0491141">
    <property type="protein sequence ID" value="CDS:HanXRQr2_Chr11g0491141.1"/>
    <property type="gene ID" value="HanXRQr2_Chr11g0491141"/>
</dbReference>